<keyword evidence="4" id="KW-1185">Reference proteome</keyword>
<dbReference type="Pfam" id="PF01344">
    <property type="entry name" value="Kelch_1"/>
    <property type="match status" value="1"/>
</dbReference>
<organism evidence="3 4">
    <name type="scientific">Salix udensis</name>
    <dbReference type="NCBI Taxonomy" id="889485"/>
    <lineage>
        <taxon>Eukaryota</taxon>
        <taxon>Viridiplantae</taxon>
        <taxon>Streptophyta</taxon>
        <taxon>Embryophyta</taxon>
        <taxon>Tracheophyta</taxon>
        <taxon>Spermatophyta</taxon>
        <taxon>Magnoliopsida</taxon>
        <taxon>eudicotyledons</taxon>
        <taxon>Gunneridae</taxon>
        <taxon>Pentapetalae</taxon>
        <taxon>rosids</taxon>
        <taxon>fabids</taxon>
        <taxon>Malpighiales</taxon>
        <taxon>Salicaceae</taxon>
        <taxon>Saliceae</taxon>
        <taxon>Salix</taxon>
    </lineage>
</organism>
<dbReference type="Proteomes" id="UP001162972">
    <property type="component" value="Chromosome 6"/>
</dbReference>
<name>A0AAD6NVP9_9ROSI</name>
<gene>
    <name evidence="3" type="ORF">OIU84_010385</name>
</gene>
<evidence type="ECO:0000256" key="1">
    <source>
        <dbReference type="ARBA" id="ARBA00022441"/>
    </source>
</evidence>
<comment type="caution">
    <text evidence="3">The sequence shown here is derived from an EMBL/GenBank/DDBJ whole genome shotgun (WGS) entry which is preliminary data.</text>
</comment>
<dbReference type="Gene3D" id="2.120.10.80">
    <property type="entry name" value="Kelch-type beta propeller"/>
    <property type="match status" value="1"/>
</dbReference>
<keyword evidence="1" id="KW-0880">Kelch repeat</keyword>
<dbReference type="EMBL" id="JAPFFJ010000016">
    <property type="protein sequence ID" value="KAJ6406858.1"/>
    <property type="molecule type" value="Genomic_DNA"/>
</dbReference>
<dbReference type="InterPro" id="IPR015915">
    <property type="entry name" value="Kelch-typ_b-propeller"/>
</dbReference>
<protein>
    <submittedName>
        <fullName evidence="3">Uncharacterized protein</fullName>
    </submittedName>
</protein>
<dbReference type="SMART" id="SM00612">
    <property type="entry name" value="Kelch"/>
    <property type="match status" value="1"/>
</dbReference>
<dbReference type="InterPro" id="IPR006652">
    <property type="entry name" value="Kelch_1"/>
</dbReference>
<proteinExistence type="predicted"/>
<evidence type="ECO:0000313" key="3">
    <source>
        <dbReference type="EMBL" id="KAJ6406858.1"/>
    </source>
</evidence>
<keyword evidence="2" id="KW-0677">Repeat</keyword>
<dbReference type="SUPFAM" id="SSF117281">
    <property type="entry name" value="Kelch motif"/>
    <property type="match status" value="1"/>
</dbReference>
<evidence type="ECO:0000256" key="2">
    <source>
        <dbReference type="ARBA" id="ARBA00022737"/>
    </source>
</evidence>
<dbReference type="PANTHER" id="PTHR46344">
    <property type="entry name" value="OS02G0202900 PROTEIN"/>
    <property type="match status" value="1"/>
</dbReference>
<reference evidence="3 4" key="1">
    <citation type="journal article" date="2023" name="Int. J. Mol. Sci.">
        <title>De Novo Assembly and Annotation of 11 Diverse Shrub Willow (Salix) Genomes Reveals Novel Gene Organization in Sex-Linked Regions.</title>
        <authorList>
            <person name="Hyden B."/>
            <person name="Feng K."/>
            <person name="Yates T.B."/>
            <person name="Jawdy S."/>
            <person name="Cereghino C."/>
            <person name="Smart L.B."/>
            <person name="Muchero W."/>
        </authorList>
    </citation>
    <scope>NUCLEOTIDE SEQUENCE [LARGE SCALE GENOMIC DNA]</scope>
    <source>
        <tissue evidence="3">Shoot tip</tissue>
    </source>
</reference>
<dbReference type="AlphaFoldDB" id="A0AAD6NVP9"/>
<accession>A0AAD6NVP9</accession>
<sequence length="195" mass="22156">MQKNRWTVMNRMITARSFFASGVIEGMIYVAGGNSSDLFELDSAEVLDPVKGNWRRIANMGTNMASYDAAVLDGKLLVTEGWLWPFFFAPRGQIYDPRTDKWENMAFGLREDIDSWETIEGPPLPEQIYKPFAVSACDCKIYVVGRNLHVVVGHISRLQPKGICEKKWSFSVRWHAVDPPDSFCDLTPSSSQMWP</sequence>
<dbReference type="PANTHER" id="PTHR46344:SF4">
    <property type="entry name" value="OS07G0153400 PROTEIN"/>
    <property type="match status" value="1"/>
</dbReference>
<evidence type="ECO:0000313" key="4">
    <source>
        <dbReference type="Proteomes" id="UP001162972"/>
    </source>
</evidence>